<dbReference type="CDD" id="cd04280">
    <property type="entry name" value="ZnMc_astacin_like"/>
    <property type="match status" value="1"/>
</dbReference>
<dbReference type="PROSITE" id="PS51864">
    <property type="entry name" value="ASTACIN"/>
    <property type="match status" value="1"/>
</dbReference>
<evidence type="ECO:0000256" key="9">
    <source>
        <dbReference type="PROSITE-ProRule" id="PRU00059"/>
    </source>
</evidence>
<evidence type="ECO:0000259" key="13">
    <source>
        <dbReference type="PROSITE" id="PS51864"/>
    </source>
</evidence>
<evidence type="ECO:0000256" key="5">
    <source>
        <dbReference type="ARBA" id="ARBA00022833"/>
    </source>
</evidence>
<dbReference type="PANTHER" id="PTHR10127">
    <property type="entry name" value="DISCOIDIN, CUB, EGF, LAMININ , AND ZINC METALLOPROTEASE DOMAIN CONTAINING"/>
    <property type="match status" value="1"/>
</dbReference>
<dbReference type="GO" id="GO:0004222">
    <property type="term" value="F:metalloendopeptidase activity"/>
    <property type="evidence" value="ECO:0007669"/>
    <property type="project" value="UniProtKB-UniRule"/>
</dbReference>
<evidence type="ECO:0000313" key="16">
    <source>
        <dbReference type="WBParaSite" id="Bm11559.1"/>
    </source>
</evidence>
<feature type="signal peptide" evidence="11">
    <location>
        <begin position="1"/>
        <end position="21"/>
    </location>
</feature>
<organism evidence="14">
    <name type="scientific">Brugia malayi</name>
    <name type="common">Filarial nematode worm</name>
    <dbReference type="NCBI Taxonomy" id="6279"/>
    <lineage>
        <taxon>Eukaryota</taxon>
        <taxon>Metazoa</taxon>
        <taxon>Ecdysozoa</taxon>
        <taxon>Nematoda</taxon>
        <taxon>Chromadorea</taxon>
        <taxon>Rhabditida</taxon>
        <taxon>Spirurina</taxon>
        <taxon>Spiruromorpha</taxon>
        <taxon>Filarioidea</taxon>
        <taxon>Onchocercidae</taxon>
        <taxon>Brugia</taxon>
    </lineage>
</organism>
<feature type="chain" id="PRO_5023972458" description="Metalloendopeptidase" evidence="11">
    <location>
        <begin position="22"/>
        <end position="570"/>
    </location>
</feature>
<keyword evidence="1" id="KW-0245">EGF-like domain</keyword>
<dbReference type="OrthoDB" id="6156706at2759"/>
<accession>A0A8L7SNC2</accession>
<evidence type="ECO:0000256" key="11">
    <source>
        <dbReference type="RuleBase" id="RU361183"/>
    </source>
</evidence>
<reference evidence="16" key="3">
    <citation type="submission" date="2022-04" db="UniProtKB">
        <authorList>
            <consortium name="WormBaseParasite"/>
        </authorList>
    </citation>
    <scope>IDENTIFICATION</scope>
</reference>
<feature type="domain" description="Peptidase M12A" evidence="13">
    <location>
        <begin position="183"/>
        <end position="380"/>
    </location>
</feature>
<dbReference type="InterPro" id="IPR001506">
    <property type="entry name" value="Peptidase_M12A"/>
</dbReference>
<reference evidence="14" key="2">
    <citation type="submission" date="2019-04" db="EMBL/GenBank/DDBJ databases">
        <authorList>
            <person name="Howe K."/>
            <person name="Paulini M."/>
            <person name="Williams G."/>
        </authorList>
    </citation>
    <scope>NUCLEOTIDE SEQUENCE [LARGE SCALE GENOMIC DNA]</scope>
    <source>
        <strain evidence="14">FR3</strain>
    </source>
</reference>
<dbReference type="InterPro" id="IPR024079">
    <property type="entry name" value="MetalloPept_cat_dom_sf"/>
</dbReference>
<keyword evidence="5 10" id="KW-0862">Zinc</keyword>
<proteinExistence type="predicted"/>
<evidence type="ECO:0000256" key="3">
    <source>
        <dbReference type="ARBA" id="ARBA00022723"/>
    </source>
</evidence>
<dbReference type="FunFam" id="3.40.390.10:FF:000028">
    <property type="entry name" value="Zinc metalloproteinase"/>
    <property type="match status" value="1"/>
</dbReference>
<comment type="caution">
    <text evidence="9">Lacks conserved residue(s) required for the propagation of feature annotation.</text>
</comment>
<dbReference type="GeneID" id="66057593"/>
<feature type="disulfide bond" evidence="10">
    <location>
        <begin position="224"/>
        <end position="379"/>
    </location>
</feature>
<evidence type="ECO:0000256" key="4">
    <source>
        <dbReference type="ARBA" id="ARBA00022801"/>
    </source>
</evidence>
<evidence type="ECO:0000256" key="1">
    <source>
        <dbReference type="ARBA" id="ARBA00022536"/>
    </source>
</evidence>
<dbReference type="Proteomes" id="UP000006672">
    <property type="component" value="Unassembled WGS sequence"/>
</dbReference>
<evidence type="ECO:0000259" key="12">
    <source>
        <dbReference type="PROSITE" id="PS01180"/>
    </source>
</evidence>
<keyword evidence="4 10" id="KW-0378">Hydrolase</keyword>
<evidence type="ECO:0000256" key="2">
    <source>
        <dbReference type="ARBA" id="ARBA00022670"/>
    </source>
</evidence>
<dbReference type="CTD" id="66057593"/>
<dbReference type="PANTHER" id="PTHR10127:SF823">
    <property type="entry name" value="ZINC METALLOPROTEINASE NAS-33"/>
    <property type="match status" value="1"/>
</dbReference>
<accession>A0A4E9EXX0</accession>
<dbReference type="SUPFAM" id="SSF55486">
    <property type="entry name" value="Metalloproteases ('zincins'), catalytic domain"/>
    <property type="match status" value="1"/>
</dbReference>
<feature type="binding site" evidence="10">
    <location>
        <position position="282"/>
    </location>
    <ligand>
        <name>Zn(2+)</name>
        <dbReference type="ChEBI" id="CHEBI:29105"/>
        <note>catalytic</note>
    </ligand>
</feature>
<dbReference type="GO" id="GO:0018996">
    <property type="term" value="P:molting cycle, collagen and cuticulin-based cuticle"/>
    <property type="evidence" value="ECO:0007669"/>
    <property type="project" value="UniProtKB-ARBA"/>
</dbReference>
<keyword evidence="8" id="KW-0325">Glycoprotein</keyword>
<reference evidence="15" key="1">
    <citation type="journal article" date="2007" name="Science">
        <title>Draft genome of the filarial nematode parasite Brugia malayi.</title>
        <authorList>
            <person name="Ghedin E."/>
            <person name="Wang S."/>
            <person name="Spiro D."/>
            <person name="Caler E."/>
            <person name="Zhao Q."/>
            <person name="Crabtree J."/>
            <person name="Allen J.E."/>
            <person name="Delcher A.L."/>
            <person name="Guiliano D.B."/>
            <person name="Miranda-Saavedra D."/>
            <person name="Angiuoli S.V."/>
            <person name="Creasy T."/>
            <person name="Amedeo P."/>
            <person name="Haas B."/>
            <person name="El-Sayed N.M."/>
            <person name="Wortman J.R."/>
            <person name="Feldblyum T."/>
            <person name="Tallon L."/>
            <person name="Schatz M."/>
            <person name="Shumway M."/>
            <person name="Koo H."/>
            <person name="Salzberg S.L."/>
            <person name="Schobel S."/>
            <person name="Pertea M."/>
            <person name="Pop M."/>
            <person name="White O."/>
            <person name="Barton G.J."/>
            <person name="Carlow C.K."/>
            <person name="Crawford M.J."/>
            <person name="Daub J."/>
            <person name="Dimmic M.W."/>
            <person name="Estes C.F."/>
            <person name="Foster J.M."/>
            <person name="Ganatra M."/>
            <person name="Gregory W.F."/>
            <person name="Johnson N.M."/>
            <person name="Jin J."/>
            <person name="Komuniecki R."/>
            <person name="Korf I."/>
            <person name="Kumar S."/>
            <person name="Laney S."/>
            <person name="Li B.W."/>
            <person name="Li W."/>
            <person name="Lindblom T.H."/>
            <person name="Lustigman S."/>
            <person name="Ma D."/>
            <person name="Maina C.V."/>
            <person name="Martin D.M."/>
            <person name="McCarter J.P."/>
            <person name="McReynolds L."/>
            <person name="Mitreva M."/>
            <person name="Nutman T.B."/>
            <person name="Parkinson J."/>
            <person name="Peregrin-Alvarez J.M."/>
            <person name="Poole C."/>
            <person name="Ren Q."/>
            <person name="Saunders L."/>
            <person name="Sluder A.E."/>
            <person name="Smith K."/>
            <person name="Stanke M."/>
            <person name="Unnasch T.R."/>
            <person name="Ware J."/>
            <person name="Wei A.D."/>
            <person name="Weil G."/>
            <person name="Williams D.J."/>
            <person name="Zhang Y."/>
            <person name="Williams S.A."/>
            <person name="Fraser-Liggett C."/>
            <person name="Slatko B."/>
            <person name="Blaxter M.L."/>
            <person name="Scott A.L."/>
        </authorList>
    </citation>
    <scope>NUCLEOTIDE SEQUENCE</scope>
    <source>
        <strain evidence="15">FR3</strain>
    </source>
</reference>
<dbReference type="Gene3D" id="3.40.390.10">
    <property type="entry name" value="Collagenase (Catalytic Domain)"/>
    <property type="match status" value="1"/>
</dbReference>
<name>A0A4E9EXX0_BRUMA</name>
<keyword evidence="3 10" id="KW-0479">Metal-binding</keyword>
<dbReference type="Pfam" id="PF01400">
    <property type="entry name" value="Astacin"/>
    <property type="match status" value="1"/>
</dbReference>
<dbReference type="GO" id="GO:0006508">
    <property type="term" value="P:proteolysis"/>
    <property type="evidence" value="ECO:0007669"/>
    <property type="project" value="UniProtKB-KW"/>
</dbReference>
<keyword evidence="6 10" id="KW-0482">Metalloprotease</keyword>
<dbReference type="RefSeq" id="XP_042930760.1">
    <property type="nucleotide sequence ID" value="XM_043074826.1"/>
</dbReference>
<keyword evidence="7 10" id="KW-1015">Disulfide bond</keyword>
<evidence type="ECO:0000256" key="10">
    <source>
        <dbReference type="PROSITE-ProRule" id="PRU01211"/>
    </source>
</evidence>
<evidence type="ECO:0000313" key="15">
    <source>
        <dbReference type="Proteomes" id="UP000006672"/>
    </source>
</evidence>
<evidence type="ECO:0000256" key="7">
    <source>
        <dbReference type="ARBA" id="ARBA00023157"/>
    </source>
</evidence>
<keyword evidence="11" id="KW-0732">Signal</keyword>
<dbReference type="InterPro" id="IPR006026">
    <property type="entry name" value="Peptidase_Metallo"/>
</dbReference>
<dbReference type="InterPro" id="IPR000859">
    <property type="entry name" value="CUB_dom"/>
</dbReference>
<feature type="active site" evidence="10">
    <location>
        <position position="273"/>
    </location>
</feature>
<gene>
    <name evidence="14" type="primary">Bma-nas-33</name>
    <name evidence="14" type="ORF">BM_BM11559</name>
</gene>
<dbReference type="AlphaFoldDB" id="A0A4E9EXX0"/>
<evidence type="ECO:0000256" key="8">
    <source>
        <dbReference type="ARBA" id="ARBA00023180"/>
    </source>
</evidence>
<dbReference type="EMBL" id="CAAKNF010000196">
    <property type="protein sequence ID" value="VIO88291.1"/>
    <property type="molecule type" value="Genomic_DNA"/>
</dbReference>
<dbReference type="GO" id="GO:0008270">
    <property type="term" value="F:zinc ion binding"/>
    <property type="evidence" value="ECO:0007669"/>
    <property type="project" value="UniProtKB-UniRule"/>
</dbReference>
<sequence length="570" mass="66075">MNNNQQWLFIVVMIVANNVKTQPFIGAWNNPYLTTLKSTTLSEKKPSNCCHTTSIQNIKTHQLRLLSILHLTTHPQLQQHSYIEKPTVKKFIAEVTQHTTRYNNPSESYDKVLSLMQQYFIQKDPKHRPYDGTLIRPSVNPYMRNEIRPNVRIAGLLFENDIALILSQTKLLTSMKQYRKKRKIIADPSYHWKSSLIAYRFGDSDTNWQDYIRKTLHYWEQETCLRFAENKPDDDYLIFIIGSGCYSNVGRLGGSQTISIGYGCETLGIISHELGHALGFWHEQERSDRDNYVRINLQNVISGSEGNFEKRNVTQIIDLGVPYDLGSVMHYSTNTFAKRFIDFTVDPIDTKYRSTVGNRVAPAFTDFKQINLLYCFDRCQMTNLKCHHGGYPDPNNCSICKCPEGLGGHQCSDLQKSSCGYEQLVSDEWQTLEYNGSSNCYWRIYSPNGRIRFELTEAHYKCDPVCEEYVEVKHKIDLQISGFRSCCLPVTAQSTISSKLLTASQTITYQMKSDFNQQCQCAMKRITFIICEYRQFHNCKYIIKNVNCNQFPLNSTEIMLHKYKIIRKIL</sequence>
<dbReference type="InterPro" id="IPR034035">
    <property type="entry name" value="Astacin-like_dom"/>
</dbReference>
<evidence type="ECO:0000313" key="14">
    <source>
        <dbReference type="EMBL" id="VIO88291.1"/>
    </source>
</evidence>
<dbReference type="KEGG" id="bmy:BM_BM11559"/>
<dbReference type="PRINTS" id="PR00480">
    <property type="entry name" value="ASTACIN"/>
</dbReference>
<feature type="binding site" evidence="10">
    <location>
        <position position="276"/>
    </location>
    <ligand>
        <name>Zn(2+)</name>
        <dbReference type="ChEBI" id="CHEBI:29105"/>
        <note>catalytic</note>
    </ligand>
</feature>
<feature type="domain" description="CUB" evidence="12">
    <location>
        <begin position="411"/>
        <end position="531"/>
    </location>
</feature>
<dbReference type="EC" id="3.4.24.-" evidence="11"/>
<dbReference type="SMART" id="SM00235">
    <property type="entry name" value="ZnMc"/>
    <property type="match status" value="1"/>
</dbReference>
<dbReference type="WBParaSite" id="Bm11559.1">
    <property type="protein sequence ID" value="Bm11559.1"/>
    <property type="gene ID" value="WBGene00231820"/>
</dbReference>
<keyword evidence="2 10" id="KW-0645">Protease</keyword>
<feature type="binding site" evidence="10">
    <location>
        <position position="272"/>
    </location>
    <ligand>
        <name>Zn(2+)</name>
        <dbReference type="ChEBI" id="CHEBI:29105"/>
        <note>catalytic</note>
    </ligand>
</feature>
<comment type="cofactor">
    <cofactor evidence="10 11">
        <name>Zn(2+)</name>
        <dbReference type="ChEBI" id="CHEBI:29105"/>
    </cofactor>
    <text evidence="10 11">Binds 1 zinc ion per subunit.</text>
</comment>
<keyword evidence="15" id="KW-1185">Reference proteome</keyword>
<dbReference type="PROSITE" id="PS01180">
    <property type="entry name" value="CUB"/>
    <property type="match status" value="1"/>
</dbReference>
<evidence type="ECO:0000256" key="6">
    <source>
        <dbReference type="ARBA" id="ARBA00023049"/>
    </source>
</evidence>
<protein>
    <recommendedName>
        <fullName evidence="11">Metalloendopeptidase</fullName>
        <ecNumber evidence="11">3.4.24.-</ecNumber>
    </recommendedName>
</protein>